<comment type="caution">
    <text evidence="1">The sequence shown here is derived from an EMBL/GenBank/DDBJ whole genome shotgun (WGS) entry which is preliminary data.</text>
</comment>
<reference evidence="1 2" key="1">
    <citation type="submission" date="2018-08" db="EMBL/GenBank/DDBJ databases">
        <title>Erythrobacter zhengii sp.nov., a bacterium isolated from deep-sea sediment.</title>
        <authorList>
            <person name="Fang C."/>
            <person name="Wu Y.-H."/>
            <person name="Sun C."/>
            <person name="Wang H."/>
            <person name="Cheng H."/>
            <person name="Meng F.-X."/>
            <person name="Wang C.-S."/>
            <person name="Xu X.-W."/>
        </authorList>
    </citation>
    <scope>NUCLEOTIDE SEQUENCE [LARGE SCALE GENOMIC DNA]</scope>
    <source>
        <strain evidence="1 2">V18</strain>
    </source>
</reference>
<evidence type="ECO:0000313" key="2">
    <source>
        <dbReference type="Proteomes" id="UP000286576"/>
    </source>
</evidence>
<accession>A0A418NR18</accession>
<keyword evidence="2" id="KW-1185">Reference proteome</keyword>
<proteinExistence type="predicted"/>
<dbReference type="EMBL" id="QXFL01000005">
    <property type="protein sequence ID" value="RIV85181.1"/>
    <property type="molecule type" value="Genomic_DNA"/>
</dbReference>
<evidence type="ECO:0000313" key="1">
    <source>
        <dbReference type="EMBL" id="RIV85181.1"/>
    </source>
</evidence>
<name>A0A418NR18_9SPHN</name>
<gene>
    <name evidence="1" type="ORF">D2V07_12950</name>
</gene>
<organism evidence="1 2">
    <name type="scientific">Aurantiacibacter zhengii</name>
    <dbReference type="NCBI Taxonomy" id="2307003"/>
    <lineage>
        <taxon>Bacteria</taxon>
        <taxon>Pseudomonadati</taxon>
        <taxon>Pseudomonadota</taxon>
        <taxon>Alphaproteobacteria</taxon>
        <taxon>Sphingomonadales</taxon>
        <taxon>Erythrobacteraceae</taxon>
        <taxon>Aurantiacibacter</taxon>
    </lineage>
</organism>
<protein>
    <submittedName>
        <fullName evidence="1">Uncharacterized protein</fullName>
    </submittedName>
</protein>
<dbReference type="AlphaFoldDB" id="A0A418NR18"/>
<dbReference type="Proteomes" id="UP000286576">
    <property type="component" value="Unassembled WGS sequence"/>
</dbReference>
<sequence>MPARVMVLSLLLPPRAYEPPAPFGFGAFIVTRDLMGGAKFTTNSHGYGAGYEPLRMRDRIGKLLTPDTKTLIYAAAPQDADQRGENLETAFVRDLDFVPRLGLITVTRMIIPHSEFVIAAGMGNMGQLPANMVTPIQRLRYVGLEAQAAWLWWLFATSSPMKRRSLLAAYRAWSALRRAQVHSSSLFSDQRAEALWPPGYSSYNL</sequence>